<dbReference type="RefSeq" id="XP_046068128.1">
    <property type="nucleotide sequence ID" value="XM_046219146.1"/>
</dbReference>
<keyword evidence="3" id="KW-1185">Reference proteome</keyword>
<sequence length="233" mass="26293">MSSGTGPIPDRGTPRNEWDRQPPTPISVADWAQGPFVEQPNDTYYNTGARGNGVVVPGLPPWIGQQGLSGRERSWIREPILRSVDYGYLATPGELARRTQLREAILVTRAGRQPPVVRNHWMETLSKSEFEIQSMMSVSKSLTSTTELKTTPNSLSLEFRETFQEIAVVQIRVSFISKLAQRKNKTLTEATAEKVTLYQTIQDIHYMVRNEKATATDVYGEDELKASSLLYRY</sequence>
<dbReference type="AlphaFoldDB" id="A0AAD4KI13"/>
<gene>
    <name evidence="2" type="ORF">BGW36DRAFT_410630</name>
</gene>
<name>A0AAD4KI13_9EURO</name>
<proteinExistence type="predicted"/>
<dbReference type="Proteomes" id="UP001201262">
    <property type="component" value="Unassembled WGS sequence"/>
</dbReference>
<accession>A0AAD4KI13</accession>
<dbReference type="EMBL" id="JAJTJA010000011">
    <property type="protein sequence ID" value="KAH8692131.1"/>
    <property type="molecule type" value="Genomic_DNA"/>
</dbReference>
<reference evidence="2" key="1">
    <citation type="submission" date="2021-12" db="EMBL/GenBank/DDBJ databases">
        <title>Convergent genome expansion in fungi linked to evolution of root-endophyte symbiosis.</title>
        <authorList>
            <consortium name="DOE Joint Genome Institute"/>
            <person name="Ke Y.-H."/>
            <person name="Bonito G."/>
            <person name="Liao H.-L."/>
            <person name="Looney B."/>
            <person name="Rojas-Flechas A."/>
            <person name="Nash J."/>
            <person name="Hameed K."/>
            <person name="Schadt C."/>
            <person name="Martin F."/>
            <person name="Crous P.W."/>
            <person name="Miettinen O."/>
            <person name="Magnuson J.K."/>
            <person name="Labbe J."/>
            <person name="Jacobson D."/>
            <person name="Doktycz M.J."/>
            <person name="Veneault-Fourrey C."/>
            <person name="Kuo A."/>
            <person name="Mondo S."/>
            <person name="Calhoun S."/>
            <person name="Riley R."/>
            <person name="Ohm R."/>
            <person name="LaButti K."/>
            <person name="Andreopoulos B."/>
            <person name="Pangilinan J."/>
            <person name="Nolan M."/>
            <person name="Tritt A."/>
            <person name="Clum A."/>
            <person name="Lipzen A."/>
            <person name="Daum C."/>
            <person name="Barry K."/>
            <person name="Grigoriev I.V."/>
            <person name="Vilgalys R."/>
        </authorList>
    </citation>
    <scope>NUCLEOTIDE SEQUENCE</scope>
    <source>
        <strain evidence="2">PMI_201</strain>
    </source>
</reference>
<organism evidence="2 3">
    <name type="scientific">Talaromyces proteolyticus</name>
    <dbReference type="NCBI Taxonomy" id="1131652"/>
    <lineage>
        <taxon>Eukaryota</taxon>
        <taxon>Fungi</taxon>
        <taxon>Dikarya</taxon>
        <taxon>Ascomycota</taxon>
        <taxon>Pezizomycotina</taxon>
        <taxon>Eurotiomycetes</taxon>
        <taxon>Eurotiomycetidae</taxon>
        <taxon>Eurotiales</taxon>
        <taxon>Trichocomaceae</taxon>
        <taxon>Talaromyces</taxon>
        <taxon>Talaromyces sect. Bacilispori</taxon>
    </lineage>
</organism>
<evidence type="ECO:0000256" key="1">
    <source>
        <dbReference type="SAM" id="MobiDB-lite"/>
    </source>
</evidence>
<evidence type="ECO:0000313" key="3">
    <source>
        <dbReference type="Proteomes" id="UP001201262"/>
    </source>
</evidence>
<comment type="caution">
    <text evidence="2">The sequence shown here is derived from an EMBL/GenBank/DDBJ whole genome shotgun (WGS) entry which is preliminary data.</text>
</comment>
<protein>
    <submittedName>
        <fullName evidence="2">Uncharacterized protein</fullName>
    </submittedName>
</protein>
<dbReference type="GeneID" id="70249433"/>
<feature type="region of interest" description="Disordered" evidence="1">
    <location>
        <begin position="1"/>
        <end position="28"/>
    </location>
</feature>
<evidence type="ECO:0000313" key="2">
    <source>
        <dbReference type="EMBL" id="KAH8692131.1"/>
    </source>
</evidence>